<accession>A0A1X2I070</accession>
<sequence length="265" mass="31275">MPSVYKEPRKTIAVNLDDTLSHTLEALLDWHNLCYGTNNTMTDLNSLHLHDIWGGTPEDTCDKIRQFYQSEHFVTIEPIMDFALEALKMLKKRRFHLVIITSRQQFIAEETKRFVDKHYPGIFESIYFCNLGLSDEEQLEYISKRKATICHEIGVDVLIDHQLEHCFECAEAGVDVLLYDRKGQYKWNHQPLPITTNHPNIHRVTTWRDIIQRHFPKPNSPLRHLVYPYNNEDEDDITCDEDDDDLDCKSLDQHEDDDDWDMMIV</sequence>
<gene>
    <name evidence="2" type="ORF">BCR42DRAFT_361216</name>
</gene>
<dbReference type="STRING" id="90262.A0A1X2I070"/>
<evidence type="ECO:0008006" key="4">
    <source>
        <dbReference type="Google" id="ProtNLM"/>
    </source>
</evidence>
<keyword evidence="3" id="KW-1185">Reference proteome</keyword>
<dbReference type="EMBL" id="MCGE01000040">
    <property type="protein sequence ID" value="ORZ06256.1"/>
    <property type="molecule type" value="Genomic_DNA"/>
</dbReference>
<dbReference type="GO" id="GO:0008253">
    <property type="term" value="F:5'-nucleotidase activity"/>
    <property type="evidence" value="ECO:0007669"/>
    <property type="project" value="InterPro"/>
</dbReference>
<dbReference type="InterPro" id="IPR036412">
    <property type="entry name" value="HAD-like_sf"/>
</dbReference>
<dbReference type="PANTHER" id="PTHR35134">
    <property type="entry name" value="NUCLEOTIDASE YQFW-RELATED"/>
    <property type="match status" value="1"/>
</dbReference>
<proteinExistence type="predicted"/>
<dbReference type="Gene3D" id="3.40.50.1000">
    <property type="entry name" value="HAD superfamily/HAD-like"/>
    <property type="match status" value="1"/>
</dbReference>
<dbReference type="InterPro" id="IPR023214">
    <property type="entry name" value="HAD_sf"/>
</dbReference>
<dbReference type="AlphaFoldDB" id="A0A1X2I070"/>
<dbReference type="InterPro" id="IPR052419">
    <property type="entry name" value="5_3-deoxyribonucleotidase-like"/>
</dbReference>
<name>A0A1X2I070_9FUNG</name>
<dbReference type="PANTHER" id="PTHR35134:SF2">
    <property type="entry name" value="NUCLEOTIDASE YQFW-RELATED"/>
    <property type="match status" value="1"/>
</dbReference>
<dbReference type="SUPFAM" id="SSF56784">
    <property type="entry name" value="HAD-like"/>
    <property type="match status" value="1"/>
</dbReference>
<dbReference type="GO" id="GO:0009264">
    <property type="term" value="P:deoxyribonucleotide catabolic process"/>
    <property type="evidence" value="ECO:0007669"/>
    <property type="project" value="InterPro"/>
</dbReference>
<organism evidence="2 3">
    <name type="scientific">Absidia repens</name>
    <dbReference type="NCBI Taxonomy" id="90262"/>
    <lineage>
        <taxon>Eukaryota</taxon>
        <taxon>Fungi</taxon>
        <taxon>Fungi incertae sedis</taxon>
        <taxon>Mucoromycota</taxon>
        <taxon>Mucoromycotina</taxon>
        <taxon>Mucoromycetes</taxon>
        <taxon>Mucorales</taxon>
        <taxon>Cunninghamellaceae</taxon>
        <taxon>Absidia</taxon>
    </lineage>
</organism>
<evidence type="ECO:0000313" key="2">
    <source>
        <dbReference type="EMBL" id="ORZ06256.1"/>
    </source>
</evidence>
<evidence type="ECO:0000256" key="1">
    <source>
        <dbReference type="PIRSR" id="PIRSR610708-1"/>
    </source>
</evidence>
<dbReference type="OrthoDB" id="10248475at2759"/>
<feature type="active site" description="Proton donor" evidence="1">
    <location>
        <position position="17"/>
    </location>
</feature>
<reference evidence="2 3" key="1">
    <citation type="submission" date="2016-07" db="EMBL/GenBank/DDBJ databases">
        <title>Pervasive Adenine N6-methylation of Active Genes in Fungi.</title>
        <authorList>
            <consortium name="DOE Joint Genome Institute"/>
            <person name="Mondo S.J."/>
            <person name="Dannebaum R.O."/>
            <person name="Kuo R.C."/>
            <person name="Labutti K."/>
            <person name="Haridas S."/>
            <person name="Kuo A."/>
            <person name="Salamov A."/>
            <person name="Ahrendt S.R."/>
            <person name="Lipzen A."/>
            <person name="Sullivan W."/>
            <person name="Andreopoulos W.B."/>
            <person name="Clum A."/>
            <person name="Lindquist E."/>
            <person name="Daum C."/>
            <person name="Ramamoorthy G.K."/>
            <person name="Gryganskyi A."/>
            <person name="Culley D."/>
            <person name="Magnuson J.K."/>
            <person name="James T.Y."/>
            <person name="O'Malley M.A."/>
            <person name="Stajich J.E."/>
            <person name="Spatafora J.W."/>
            <person name="Visel A."/>
            <person name="Grigoriev I.V."/>
        </authorList>
    </citation>
    <scope>NUCLEOTIDE SEQUENCE [LARGE SCALE GENOMIC DNA]</scope>
    <source>
        <strain evidence="2 3">NRRL 1336</strain>
    </source>
</reference>
<dbReference type="InterPro" id="IPR010708">
    <property type="entry name" value="5'(3')-deoxyribonucleotidase"/>
</dbReference>
<dbReference type="Pfam" id="PF06941">
    <property type="entry name" value="NT5C"/>
    <property type="match status" value="1"/>
</dbReference>
<evidence type="ECO:0000313" key="3">
    <source>
        <dbReference type="Proteomes" id="UP000193560"/>
    </source>
</evidence>
<protein>
    <recommendedName>
        <fullName evidence="4">Nucleotidase</fullName>
    </recommendedName>
</protein>
<dbReference type="Proteomes" id="UP000193560">
    <property type="component" value="Unassembled WGS sequence"/>
</dbReference>
<comment type="caution">
    <text evidence="2">The sequence shown here is derived from an EMBL/GenBank/DDBJ whole genome shotgun (WGS) entry which is preliminary data.</text>
</comment>